<evidence type="ECO:0000313" key="2">
    <source>
        <dbReference type="EMBL" id="MDG4714488.1"/>
    </source>
</evidence>
<organism evidence="2 3">
    <name type="scientific">Winogradskyella marincola</name>
    <dbReference type="NCBI Taxonomy" id="3037795"/>
    <lineage>
        <taxon>Bacteria</taxon>
        <taxon>Pseudomonadati</taxon>
        <taxon>Bacteroidota</taxon>
        <taxon>Flavobacteriia</taxon>
        <taxon>Flavobacteriales</taxon>
        <taxon>Flavobacteriaceae</taxon>
        <taxon>Winogradskyella</taxon>
    </lineage>
</organism>
<protein>
    <submittedName>
        <fullName evidence="2">DUF1801 domain-containing protein</fullName>
    </submittedName>
</protein>
<evidence type="ECO:0000313" key="3">
    <source>
        <dbReference type="Proteomes" id="UP001529085"/>
    </source>
</evidence>
<accession>A0ABT6FXG1</accession>
<dbReference type="RefSeq" id="WP_278003971.1">
    <property type="nucleotide sequence ID" value="NZ_JARSBN010000001.1"/>
</dbReference>
<dbReference type="Pfam" id="PF08818">
    <property type="entry name" value="DUF1801"/>
    <property type="match status" value="1"/>
</dbReference>
<evidence type="ECO:0000259" key="1">
    <source>
        <dbReference type="Pfam" id="PF08818"/>
    </source>
</evidence>
<proteinExistence type="predicted"/>
<gene>
    <name evidence="2" type="ORF">P7122_01295</name>
</gene>
<dbReference type="Proteomes" id="UP001529085">
    <property type="component" value="Unassembled WGS sequence"/>
</dbReference>
<dbReference type="SUPFAM" id="SSF159888">
    <property type="entry name" value="YdhG-like"/>
    <property type="match status" value="1"/>
</dbReference>
<reference evidence="2 3" key="1">
    <citation type="submission" date="2023-03" db="EMBL/GenBank/DDBJ databases">
        <title>Strain YYF002 represents a novel species in the genus Winogradskyella isolated from seawater.</title>
        <authorList>
            <person name="Fu Z.-Y."/>
        </authorList>
    </citation>
    <scope>NUCLEOTIDE SEQUENCE [LARGE SCALE GENOMIC DNA]</scope>
    <source>
        <strain evidence="2 3">YYF002</strain>
    </source>
</reference>
<name>A0ABT6FXG1_9FLAO</name>
<dbReference type="Gene3D" id="3.90.1150.200">
    <property type="match status" value="1"/>
</dbReference>
<sequence>MNPAEAYILKQEEPYKTILLQLQSIIEAVLPNAELLYKWRIPFYYNEGIPICFLNKSKDYVDLAFWHFEKLEKHNQHFVDANRKSIRSLRFKSVEDINDEVVVYVLQKQLEINTNPFKLILGKKKKGKH</sequence>
<feature type="domain" description="YdhG-like" evidence="1">
    <location>
        <begin position="16"/>
        <end position="108"/>
    </location>
</feature>
<comment type="caution">
    <text evidence="2">The sequence shown here is derived from an EMBL/GenBank/DDBJ whole genome shotgun (WGS) entry which is preliminary data.</text>
</comment>
<dbReference type="InterPro" id="IPR014922">
    <property type="entry name" value="YdhG-like"/>
</dbReference>
<dbReference type="EMBL" id="JARSBN010000001">
    <property type="protein sequence ID" value="MDG4714488.1"/>
    <property type="molecule type" value="Genomic_DNA"/>
</dbReference>
<keyword evidence="3" id="KW-1185">Reference proteome</keyword>